<dbReference type="PANTHER" id="PTHR41368:SF1">
    <property type="entry name" value="PROTEIN YGHO"/>
    <property type="match status" value="1"/>
</dbReference>
<dbReference type="EMBL" id="FQUM01000004">
    <property type="protein sequence ID" value="SHF28922.1"/>
    <property type="molecule type" value="Genomic_DNA"/>
</dbReference>
<dbReference type="OrthoDB" id="9806005at2"/>
<dbReference type="InterPro" id="IPR039968">
    <property type="entry name" value="BcerS-like"/>
</dbReference>
<dbReference type="PANTHER" id="PTHR41368">
    <property type="entry name" value="PROTEIN YGHO"/>
    <property type="match status" value="1"/>
</dbReference>
<dbReference type="SUPFAM" id="SSF55729">
    <property type="entry name" value="Acyl-CoA N-acyltransferases (Nat)"/>
    <property type="match status" value="1"/>
</dbReference>
<keyword evidence="2" id="KW-1185">Reference proteome</keyword>
<protein>
    <recommendedName>
        <fullName evidence="3">N-acetyltransferase domain-containing protein</fullName>
    </recommendedName>
</protein>
<dbReference type="STRING" id="1484053.SAMN05444274_104304"/>
<name>A0A1M5AGA6_9BACT</name>
<sequence length="394" mass="46650">MQLIEITEKRTKKLFHKVPHLIYKDDPNWACPLEGMVESIFEPQKNPSFKRGEAIRWVLLGADGNPVGRIAAFYNLDKAKIFEQPTGGCGFFECVDNQEAANMLFDAARDWLKSKGMEAMDGPVNFGENYMNWGLLADGYIPQGFGMPYNPPYYVQLFENYGFQVYFKQFSYHLDTTLPELPDRFWKVAEWVAKKPQFSFKHFSWKEKEKFIDDFAYIYDSAWRFHEHFKPIDKDDLKDFIYTAKSLIEEEFIWFAYHEGEPIAVFVMMPDFNQILAKLNGRITMWNLPKVMWLKWRKTMTRTRSLIIGIVPRYQRSGIEAAMFWHLRPVMYRKPWFTEMELSWAGDFNPKIVALYESVGGKRMKTHYTMRYLFDRNKPFTRAPIISPEQAKKS</sequence>
<gene>
    <name evidence="1" type="ORF">SAMN05444274_104304</name>
</gene>
<accession>A0A1M5AGA6</accession>
<reference evidence="1 2" key="1">
    <citation type="submission" date="2016-11" db="EMBL/GenBank/DDBJ databases">
        <authorList>
            <person name="Jaros S."/>
            <person name="Januszkiewicz K."/>
            <person name="Wedrychowicz H."/>
        </authorList>
    </citation>
    <scope>NUCLEOTIDE SEQUENCE [LARGE SCALE GENOMIC DNA]</scope>
    <source>
        <strain evidence="1 2">DSM 26910</strain>
    </source>
</reference>
<evidence type="ECO:0008006" key="3">
    <source>
        <dbReference type="Google" id="ProtNLM"/>
    </source>
</evidence>
<evidence type="ECO:0000313" key="1">
    <source>
        <dbReference type="EMBL" id="SHF28922.1"/>
    </source>
</evidence>
<dbReference type="RefSeq" id="WP_073001374.1">
    <property type="nucleotide sequence ID" value="NZ_FQUM01000004.1"/>
</dbReference>
<organism evidence="1 2">
    <name type="scientific">Mariniphaga anaerophila</name>
    <dbReference type="NCBI Taxonomy" id="1484053"/>
    <lineage>
        <taxon>Bacteria</taxon>
        <taxon>Pseudomonadati</taxon>
        <taxon>Bacteroidota</taxon>
        <taxon>Bacteroidia</taxon>
        <taxon>Marinilabiliales</taxon>
        <taxon>Prolixibacteraceae</taxon>
        <taxon>Mariniphaga</taxon>
    </lineage>
</organism>
<dbReference type="AlphaFoldDB" id="A0A1M5AGA6"/>
<dbReference type="Gene3D" id="3.40.630.30">
    <property type="match status" value="1"/>
</dbReference>
<dbReference type="Proteomes" id="UP000184164">
    <property type="component" value="Unassembled WGS sequence"/>
</dbReference>
<evidence type="ECO:0000313" key="2">
    <source>
        <dbReference type="Proteomes" id="UP000184164"/>
    </source>
</evidence>
<dbReference type="InterPro" id="IPR016181">
    <property type="entry name" value="Acyl_CoA_acyltransferase"/>
</dbReference>
<proteinExistence type="predicted"/>